<feature type="domain" description="Flagellar hook protein FlgE/F/G-like D1" evidence="7">
    <location>
        <begin position="80"/>
        <end position="143"/>
    </location>
</feature>
<evidence type="ECO:0000259" key="6">
    <source>
        <dbReference type="Pfam" id="PF06429"/>
    </source>
</evidence>
<name>A0A2G1QJN0_9HYPH</name>
<dbReference type="InterPro" id="IPR037925">
    <property type="entry name" value="FlgE/F/G-like"/>
</dbReference>
<comment type="subcellular location">
    <subcellularLocation>
        <location evidence="1 4">Bacterial flagellum basal body</location>
    </subcellularLocation>
</comment>
<dbReference type="Pfam" id="PF00460">
    <property type="entry name" value="Flg_bb_rod"/>
    <property type="match status" value="1"/>
</dbReference>
<dbReference type="EMBL" id="PDVP01000013">
    <property type="protein sequence ID" value="PHP65735.1"/>
    <property type="molecule type" value="Genomic_DNA"/>
</dbReference>
<dbReference type="SUPFAM" id="SSF117143">
    <property type="entry name" value="Flagellar hook protein flgE"/>
    <property type="match status" value="1"/>
</dbReference>
<dbReference type="GO" id="GO:0071978">
    <property type="term" value="P:bacterial-type flagellum-dependent swarming motility"/>
    <property type="evidence" value="ECO:0007669"/>
    <property type="project" value="TreeGrafter"/>
</dbReference>
<dbReference type="NCBIfam" id="NF009282">
    <property type="entry name" value="PRK12642.1"/>
    <property type="match status" value="1"/>
</dbReference>
<dbReference type="InterPro" id="IPR020013">
    <property type="entry name" value="Flagellar_FlgE/F/G"/>
</dbReference>
<dbReference type="GO" id="GO:0030694">
    <property type="term" value="C:bacterial-type flagellum basal body, rod"/>
    <property type="evidence" value="ECO:0007669"/>
    <property type="project" value="UniProtKB-UniRule"/>
</dbReference>
<evidence type="ECO:0000256" key="4">
    <source>
        <dbReference type="RuleBase" id="RU362116"/>
    </source>
</evidence>
<dbReference type="Pfam" id="PF22692">
    <property type="entry name" value="LlgE_F_G_D1"/>
    <property type="match status" value="1"/>
</dbReference>
<protein>
    <recommendedName>
        <fullName evidence="4">Flagellar basal-body rod protein FlgF</fullName>
    </recommendedName>
</protein>
<organism evidence="8 9">
    <name type="scientific">Zhengella mangrovi</name>
    <dbReference type="NCBI Taxonomy" id="1982044"/>
    <lineage>
        <taxon>Bacteria</taxon>
        <taxon>Pseudomonadati</taxon>
        <taxon>Pseudomonadota</taxon>
        <taxon>Alphaproteobacteria</taxon>
        <taxon>Hyphomicrobiales</taxon>
        <taxon>Notoacmeibacteraceae</taxon>
        <taxon>Zhengella</taxon>
    </lineage>
</organism>
<keyword evidence="3 4" id="KW-0975">Bacterial flagellum</keyword>
<evidence type="ECO:0000256" key="1">
    <source>
        <dbReference type="ARBA" id="ARBA00004117"/>
    </source>
</evidence>
<dbReference type="NCBIfam" id="TIGR03506">
    <property type="entry name" value="FlgEFG_subfam"/>
    <property type="match status" value="1"/>
</dbReference>
<dbReference type="PANTHER" id="PTHR30435:SF19">
    <property type="entry name" value="FLAGELLAR BASAL-BODY ROD PROTEIN FLGG"/>
    <property type="match status" value="1"/>
</dbReference>
<keyword evidence="8" id="KW-0966">Cell projection</keyword>
<feature type="domain" description="Flagellar basal body rod protein N-terminal" evidence="5">
    <location>
        <begin position="6"/>
        <end position="35"/>
    </location>
</feature>
<dbReference type="InterPro" id="IPR001444">
    <property type="entry name" value="Flag_bb_rod_N"/>
</dbReference>
<keyword evidence="8" id="KW-0969">Cilium</keyword>
<proteinExistence type="inferred from homology"/>
<evidence type="ECO:0000259" key="5">
    <source>
        <dbReference type="Pfam" id="PF00460"/>
    </source>
</evidence>
<dbReference type="InterPro" id="IPR010930">
    <property type="entry name" value="Flg_bb/hook_C_dom"/>
</dbReference>
<dbReference type="RefSeq" id="WP_099307761.1">
    <property type="nucleotide sequence ID" value="NZ_PDVP01000013.1"/>
</dbReference>
<evidence type="ECO:0000313" key="9">
    <source>
        <dbReference type="Proteomes" id="UP000221168"/>
    </source>
</evidence>
<reference evidence="8 9" key="1">
    <citation type="submission" date="2017-10" db="EMBL/GenBank/DDBJ databases">
        <title>Sedimentibacterium mangrovi gen. nov., sp. nov., a novel member of family Phyllobacteriacea isolated from mangrove sediment.</title>
        <authorList>
            <person name="Liao H."/>
            <person name="Tian Y."/>
        </authorList>
    </citation>
    <scope>NUCLEOTIDE SEQUENCE [LARGE SCALE GENOMIC DNA]</scope>
    <source>
        <strain evidence="8 9">X9-2-2</strain>
    </source>
</reference>
<evidence type="ECO:0000259" key="7">
    <source>
        <dbReference type="Pfam" id="PF22692"/>
    </source>
</evidence>
<comment type="subunit">
    <text evidence="4">The basal body constitutes a major portion of the flagellar organelle and consists of five rings (E,L,P,S, and M) mounted on a central rod. The rod consists of about 26 subunits of FlgG in the distal portion, and FlgB, FlgC and FlgF are thought to build up the proximal portion of the rod with about 6 subunits each.</text>
</comment>
<keyword evidence="8" id="KW-0282">Flagellum</keyword>
<evidence type="ECO:0000256" key="2">
    <source>
        <dbReference type="ARBA" id="ARBA00009677"/>
    </source>
</evidence>
<evidence type="ECO:0000256" key="3">
    <source>
        <dbReference type="ARBA" id="ARBA00023143"/>
    </source>
</evidence>
<comment type="similarity">
    <text evidence="2 4">Belongs to the flagella basal body rod proteins family.</text>
</comment>
<dbReference type="Proteomes" id="UP000221168">
    <property type="component" value="Unassembled WGS sequence"/>
</dbReference>
<comment type="caution">
    <text evidence="8">The sequence shown here is derived from an EMBL/GenBank/DDBJ whole genome shotgun (WGS) entry which is preliminary data.</text>
</comment>
<accession>A0A2G1QJN0</accession>
<keyword evidence="9" id="KW-1185">Reference proteome</keyword>
<feature type="domain" description="Flagellar basal-body/hook protein C-terminal" evidence="6">
    <location>
        <begin position="191"/>
        <end position="236"/>
    </location>
</feature>
<gene>
    <name evidence="8" type="primary">flgF</name>
    <name evidence="8" type="ORF">CSC94_17970</name>
</gene>
<dbReference type="PANTHER" id="PTHR30435">
    <property type="entry name" value="FLAGELLAR PROTEIN"/>
    <property type="match status" value="1"/>
</dbReference>
<evidence type="ECO:0000313" key="8">
    <source>
        <dbReference type="EMBL" id="PHP65735.1"/>
    </source>
</evidence>
<dbReference type="NCBIfam" id="TIGR02490">
    <property type="entry name" value="flgF"/>
    <property type="match status" value="1"/>
</dbReference>
<dbReference type="Pfam" id="PF06429">
    <property type="entry name" value="Flg_bbr_C"/>
    <property type="match status" value="1"/>
</dbReference>
<dbReference type="AlphaFoldDB" id="A0A2G1QJN0"/>
<dbReference type="InterPro" id="IPR053967">
    <property type="entry name" value="LlgE_F_G-like_D1"/>
</dbReference>
<dbReference type="OrthoDB" id="9804559at2"/>
<dbReference type="InterPro" id="IPR012836">
    <property type="entry name" value="FlgF"/>
</dbReference>
<sequence>MQVGTYVGLSSQMAIERRLDTLADNVANSGTVGFRAQRIQFHEAVQGTGQDATAYVVEGKTYIDDTSGAFRQTGNPLDFAIRGKGWFAVNSSIGMVLTRDGRFSVDPAGQLVNIDGDPVLDAGGAPVLINPAAGEVTASKDGLLYQNNRLVGSLGLYEFDTTGEVKRYGASGVIPSTQPTPVVDRMDVGTVQGFLEDSNVNPVHEMTRLIMLQRTFDSVASLIKDSDSSLNSAVQLLGGK</sequence>